<keyword evidence="4" id="KW-1185">Reference proteome</keyword>
<protein>
    <submittedName>
        <fullName evidence="3">Uncharacterized protein</fullName>
    </submittedName>
</protein>
<dbReference type="Proteomes" id="UP000269721">
    <property type="component" value="Unassembled WGS sequence"/>
</dbReference>
<dbReference type="AlphaFoldDB" id="A0A4P9W5N3"/>
<evidence type="ECO:0000256" key="2">
    <source>
        <dbReference type="SAM" id="SignalP"/>
    </source>
</evidence>
<evidence type="ECO:0000313" key="3">
    <source>
        <dbReference type="EMBL" id="RKO86643.1"/>
    </source>
</evidence>
<dbReference type="EMBL" id="KZ998030">
    <property type="protein sequence ID" value="RKO86643.1"/>
    <property type="molecule type" value="Genomic_DNA"/>
</dbReference>
<evidence type="ECO:0000256" key="1">
    <source>
        <dbReference type="SAM" id="MobiDB-lite"/>
    </source>
</evidence>
<accession>A0A4P9W5N3</accession>
<feature type="signal peptide" evidence="2">
    <location>
        <begin position="1"/>
        <end position="15"/>
    </location>
</feature>
<feature type="compositionally biased region" description="Basic and acidic residues" evidence="1">
    <location>
        <begin position="38"/>
        <end position="49"/>
    </location>
</feature>
<name>A0A4P9W5N3_9FUNG</name>
<reference evidence="4" key="1">
    <citation type="journal article" date="2018" name="Nat. Microbiol.">
        <title>Leveraging single-cell genomics to expand the fungal tree of life.</title>
        <authorList>
            <person name="Ahrendt S.R."/>
            <person name="Quandt C.A."/>
            <person name="Ciobanu D."/>
            <person name="Clum A."/>
            <person name="Salamov A."/>
            <person name="Andreopoulos B."/>
            <person name="Cheng J.F."/>
            <person name="Woyke T."/>
            <person name="Pelin A."/>
            <person name="Henrissat B."/>
            <person name="Reynolds N.K."/>
            <person name="Benny G.L."/>
            <person name="Smith M.E."/>
            <person name="James T.Y."/>
            <person name="Grigoriev I.V."/>
        </authorList>
    </citation>
    <scope>NUCLEOTIDE SEQUENCE [LARGE SCALE GENOMIC DNA]</scope>
</reference>
<keyword evidence="2" id="KW-0732">Signal</keyword>
<sequence length="188" mass="19327">MQLIKLLSILTLASATTTAFSLPARAGERTLGKTEHIAKPSSHLPDHRPVHFTHPGRTLSRPRPALPKKFTHPGRKPTHRLATAARKHAGRVHASFGQGGRSHAHLKSVGRHVRNGASSVLTNAPNVISGVDSAAQTVPDVLNAAQAVSDYQKGSYTPGAYGGGAGADAGGVGDGSAVGNGNGTDTSF</sequence>
<evidence type="ECO:0000313" key="4">
    <source>
        <dbReference type="Proteomes" id="UP000269721"/>
    </source>
</evidence>
<feature type="chain" id="PRO_5020748876" evidence="2">
    <location>
        <begin position="16"/>
        <end position="188"/>
    </location>
</feature>
<feature type="region of interest" description="Disordered" evidence="1">
    <location>
        <begin position="38"/>
        <end position="77"/>
    </location>
</feature>
<proteinExistence type="predicted"/>
<organism evidence="3 4">
    <name type="scientific">Blyttiomyces helicus</name>
    <dbReference type="NCBI Taxonomy" id="388810"/>
    <lineage>
        <taxon>Eukaryota</taxon>
        <taxon>Fungi</taxon>
        <taxon>Fungi incertae sedis</taxon>
        <taxon>Chytridiomycota</taxon>
        <taxon>Chytridiomycota incertae sedis</taxon>
        <taxon>Chytridiomycetes</taxon>
        <taxon>Chytridiomycetes incertae sedis</taxon>
        <taxon>Blyttiomyces</taxon>
    </lineage>
</organism>
<gene>
    <name evidence="3" type="ORF">BDK51DRAFT_47436</name>
</gene>